<dbReference type="Gene3D" id="2.60.120.650">
    <property type="entry name" value="Cupin"/>
    <property type="match status" value="1"/>
</dbReference>
<gene>
    <name evidence="6" type="ORF">TTHERM_00657430</name>
</gene>
<accession>X1W3S8</accession>
<dbReference type="GO" id="GO:0010468">
    <property type="term" value="P:regulation of gene expression"/>
    <property type="evidence" value="ECO:0007669"/>
    <property type="project" value="TreeGrafter"/>
</dbReference>
<dbReference type="SMR" id="X1W3S8"/>
<evidence type="ECO:0000259" key="5">
    <source>
        <dbReference type="PROSITE" id="PS51184"/>
    </source>
</evidence>
<dbReference type="PANTHER" id="PTHR10694:SF33">
    <property type="entry name" value="LYSINE-SPECIFIC DEMETHYLASE 5"/>
    <property type="match status" value="1"/>
</dbReference>
<dbReference type="Proteomes" id="UP000009168">
    <property type="component" value="Unassembled WGS sequence"/>
</dbReference>
<keyword evidence="7" id="KW-1185">Reference proteome</keyword>
<dbReference type="GeneID" id="24442775"/>
<evidence type="ECO:0000313" key="6">
    <source>
        <dbReference type="EMBL" id="EAS03798.2"/>
    </source>
</evidence>
<dbReference type="KEGG" id="tet:TTHERM_00657430"/>
<dbReference type="OrthoDB" id="9547406at2759"/>
<dbReference type="EMBL" id="GG662471">
    <property type="protein sequence ID" value="EAS03798.2"/>
    <property type="molecule type" value="Genomic_DNA"/>
</dbReference>
<evidence type="ECO:0000256" key="2">
    <source>
        <dbReference type="ARBA" id="ARBA00023004"/>
    </source>
</evidence>
<feature type="region of interest" description="Disordered" evidence="3">
    <location>
        <begin position="1"/>
        <end position="69"/>
    </location>
</feature>
<name>X1W3S8_TETTS</name>
<dbReference type="SMART" id="SM00545">
    <property type="entry name" value="JmjN"/>
    <property type="match status" value="1"/>
</dbReference>
<dbReference type="SUPFAM" id="SSF51197">
    <property type="entry name" value="Clavaminate synthase-like"/>
    <property type="match status" value="1"/>
</dbReference>
<dbReference type="PANTHER" id="PTHR10694">
    <property type="entry name" value="LYSINE-SPECIFIC DEMETHYLASE"/>
    <property type="match status" value="1"/>
</dbReference>
<proteinExistence type="predicted"/>
<dbReference type="Pfam" id="PF02928">
    <property type="entry name" value="zf-C5HC2"/>
    <property type="match status" value="1"/>
</dbReference>
<dbReference type="InParanoid" id="X1W3S8"/>
<feature type="compositionally biased region" description="Basic residues" evidence="3">
    <location>
        <begin position="29"/>
        <end position="38"/>
    </location>
</feature>
<dbReference type="InterPro" id="IPR003349">
    <property type="entry name" value="JmjN"/>
</dbReference>
<reference evidence="7" key="1">
    <citation type="journal article" date="2006" name="PLoS Biol.">
        <title>Macronuclear genome sequence of the ciliate Tetrahymena thermophila, a model eukaryote.</title>
        <authorList>
            <person name="Eisen J.A."/>
            <person name="Coyne R.S."/>
            <person name="Wu M."/>
            <person name="Wu D."/>
            <person name="Thiagarajan M."/>
            <person name="Wortman J.R."/>
            <person name="Badger J.H."/>
            <person name="Ren Q."/>
            <person name="Amedeo P."/>
            <person name="Jones K.M."/>
            <person name="Tallon L.J."/>
            <person name="Delcher A.L."/>
            <person name="Salzberg S.L."/>
            <person name="Silva J.C."/>
            <person name="Haas B.J."/>
            <person name="Majoros W.H."/>
            <person name="Farzad M."/>
            <person name="Carlton J.M."/>
            <person name="Smith R.K. Jr."/>
            <person name="Garg J."/>
            <person name="Pearlman R.E."/>
            <person name="Karrer K.M."/>
            <person name="Sun L."/>
            <person name="Manning G."/>
            <person name="Elde N.C."/>
            <person name="Turkewitz A.P."/>
            <person name="Asai D.J."/>
            <person name="Wilkes D.E."/>
            <person name="Wang Y."/>
            <person name="Cai H."/>
            <person name="Collins K."/>
            <person name="Stewart B.A."/>
            <person name="Lee S.R."/>
            <person name="Wilamowska K."/>
            <person name="Weinberg Z."/>
            <person name="Ruzzo W.L."/>
            <person name="Wloga D."/>
            <person name="Gaertig J."/>
            <person name="Frankel J."/>
            <person name="Tsao C.-C."/>
            <person name="Gorovsky M.A."/>
            <person name="Keeling P.J."/>
            <person name="Waller R.F."/>
            <person name="Patron N.J."/>
            <person name="Cherry J.M."/>
            <person name="Stover N.A."/>
            <person name="Krieger C.J."/>
            <person name="del Toro C."/>
            <person name="Ryder H.F."/>
            <person name="Williamson S.C."/>
            <person name="Barbeau R.A."/>
            <person name="Hamilton E.P."/>
            <person name="Orias E."/>
        </authorList>
    </citation>
    <scope>NUCLEOTIDE SEQUENCE [LARGE SCALE GENOMIC DNA]</scope>
    <source>
        <strain evidence="7">SB210</strain>
    </source>
</reference>
<dbReference type="PROSITE" id="PS51184">
    <property type="entry name" value="JMJC"/>
    <property type="match status" value="1"/>
</dbReference>
<dbReference type="STRING" id="312017.X1W3S8"/>
<dbReference type="GO" id="GO:0000785">
    <property type="term" value="C:chromatin"/>
    <property type="evidence" value="ECO:0007669"/>
    <property type="project" value="TreeGrafter"/>
</dbReference>
<dbReference type="AlphaFoldDB" id="X1W3S8"/>
<dbReference type="GO" id="GO:0005634">
    <property type="term" value="C:nucleus"/>
    <property type="evidence" value="ECO:0007669"/>
    <property type="project" value="TreeGrafter"/>
</dbReference>
<evidence type="ECO:0000256" key="3">
    <source>
        <dbReference type="SAM" id="MobiDB-lite"/>
    </source>
</evidence>
<feature type="domain" description="JmjC" evidence="5">
    <location>
        <begin position="250"/>
        <end position="418"/>
    </location>
</feature>
<protein>
    <submittedName>
        <fullName evidence="6">JmjC domain protein</fullName>
    </submittedName>
</protein>
<keyword evidence="2" id="KW-0408">Iron</keyword>
<dbReference type="GO" id="GO:0046872">
    <property type="term" value="F:metal ion binding"/>
    <property type="evidence" value="ECO:0007669"/>
    <property type="project" value="UniProtKB-KW"/>
</dbReference>
<dbReference type="GO" id="GO:0141052">
    <property type="term" value="F:histone H3 demethylase activity"/>
    <property type="evidence" value="ECO:0007669"/>
    <property type="project" value="UniProtKB-ARBA"/>
</dbReference>
<feature type="domain" description="JmjN" evidence="4">
    <location>
        <begin position="100"/>
        <end position="142"/>
    </location>
</feature>
<feature type="compositionally biased region" description="Polar residues" evidence="3">
    <location>
        <begin position="59"/>
        <end position="69"/>
    </location>
</feature>
<dbReference type="Pfam" id="PF02373">
    <property type="entry name" value="JmjC"/>
    <property type="match status" value="1"/>
</dbReference>
<dbReference type="InterPro" id="IPR003347">
    <property type="entry name" value="JmjC_dom"/>
</dbReference>
<dbReference type="InterPro" id="IPR004198">
    <property type="entry name" value="Znf_C5HC2"/>
</dbReference>
<dbReference type="RefSeq" id="XP_001024043.2">
    <property type="nucleotide sequence ID" value="XM_001024043.3"/>
</dbReference>
<feature type="compositionally biased region" description="Basic residues" evidence="3">
    <location>
        <begin position="1"/>
        <end position="15"/>
    </location>
</feature>
<evidence type="ECO:0000259" key="4">
    <source>
        <dbReference type="PROSITE" id="PS51183"/>
    </source>
</evidence>
<dbReference type="SMART" id="SM00558">
    <property type="entry name" value="JmjC"/>
    <property type="match status" value="1"/>
</dbReference>
<evidence type="ECO:0000313" key="7">
    <source>
        <dbReference type="Proteomes" id="UP000009168"/>
    </source>
</evidence>
<dbReference type="PROSITE" id="PS51183">
    <property type="entry name" value="JMJN"/>
    <property type="match status" value="1"/>
</dbReference>
<evidence type="ECO:0000256" key="1">
    <source>
        <dbReference type="ARBA" id="ARBA00022723"/>
    </source>
</evidence>
<sequence>MMRNSMKSKTKTIQKQKKDVPQQISKSVTQKRRGRPHKNLPIEVLPKEESCSLKHSKSAGISTDDSSSNHVMTEEISQNSLVDVSTKLRPISDFNQFLEVPIIRPTIEEFNDPFRLIANLYLKGYDKQGVVKIIPPPEWKPDFQFSKIQSKVNTRVQVVNKLSKGKPFEQNEEGFTYKEYQQYAEKFQKKYDYQTEERFIEKERLNEYEFWSIVEFPHLFKDVEVEYAADLPSQKYGSAFAEQPTKHDKISYLHSFNLKNINRSHNSLFQFIKNGGDISGITTPWVYLGMLYASFCFHVEDLYMYALNYLHMGAPKTWYTIPADYKEKFEELYQEKYKDIFQKNPAVLHHLNLQLCPAEAVKRGIPVYRTDQKAGEFIVTFPKVYHGGFSHGFNCGEAVNIVTPEWIKFYKEAKFDYARKGFQKKVSFSLAWVLVSIIQNLQDSSFDKVTLQNILHEWQEIEKEELHKRKDLINIYGKKLKIYEFANKNEKYDRHVCKICSGYCYLSYIYCNKCFTQGCPAHIAPCGCIESTISLFIRFNEKEMQQFGQIVKDTIKNNF</sequence>
<keyword evidence="1" id="KW-0479">Metal-binding</keyword>
<organism evidence="6 7">
    <name type="scientific">Tetrahymena thermophila (strain SB210)</name>
    <dbReference type="NCBI Taxonomy" id="312017"/>
    <lineage>
        <taxon>Eukaryota</taxon>
        <taxon>Sar</taxon>
        <taxon>Alveolata</taxon>
        <taxon>Ciliophora</taxon>
        <taxon>Intramacronucleata</taxon>
        <taxon>Oligohymenophorea</taxon>
        <taxon>Hymenostomatida</taxon>
        <taxon>Tetrahymenina</taxon>
        <taxon>Tetrahymenidae</taxon>
        <taxon>Tetrahymena</taxon>
    </lineage>
</organism>